<dbReference type="EMBL" id="CP036287">
    <property type="protein sequence ID" value="QDU68213.1"/>
    <property type="molecule type" value="Genomic_DNA"/>
</dbReference>
<protein>
    <recommendedName>
        <fullName evidence="1">Winged helix DNA-binding domain-containing protein</fullName>
    </recommendedName>
</protein>
<dbReference type="Proteomes" id="UP000316921">
    <property type="component" value="Chromosome"/>
</dbReference>
<evidence type="ECO:0000313" key="2">
    <source>
        <dbReference type="EMBL" id="QDU68213.1"/>
    </source>
</evidence>
<dbReference type="AlphaFoldDB" id="A0A518BMP6"/>
<feature type="domain" description="Winged helix DNA-binding" evidence="1">
    <location>
        <begin position="25"/>
        <end position="101"/>
    </location>
</feature>
<dbReference type="PANTHER" id="PTHR37318">
    <property type="entry name" value="BSL7504 PROTEIN"/>
    <property type="match status" value="1"/>
</dbReference>
<dbReference type="InterPro" id="IPR027395">
    <property type="entry name" value="WH_DNA-bd_dom"/>
</dbReference>
<dbReference type="KEGG" id="pbap:Pla133_33070"/>
<dbReference type="InterPro" id="IPR036388">
    <property type="entry name" value="WH-like_DNA-bd_sf"/>
</dbReference>
<accession>A0A518BMP6</accession>
<sequence length="109" mass="11707">MSARAEALDAAAIASLDRTLHEPARLGVVACLYVVDEADFVFLQSQTGITGGNLSSHLKRLAAEGYVQVRKEFEGSKPRTVLALTEAGRSRFESYLAALDGMLAALRPK</sequence>
<evidence type="ECO:0000259" key="1">
    <source>
        <dbReference type="Pfam" id="PF13601"/>
    </source>
</evidence>
<evidence type="ECO:0000313" key="3">
    <source>
        <dbReference type="Proteomes" id="UP000316921"/>
    </source>
</evidence>
<dbReference type="InterPro" id="IPR036390">
    <property type="entry name" value="WH_DNA-bd_sf"/>
</dbReference>
<name>A0A518BMP6_9BACT</name>
<dbReference type="Gene3D" id="1.10.10.10">
    <property type="entry name" value="Winged helix-like DNA-binding domain superfamily/Winged helix DNA-binding domain"/>
    <property type="match status" value="1"/>
</dbReference>
<gene>
    <name evidence="2" type="ORF">Pla133_33070</name>
</gene>
<dbReference type="Pfam" id="PF13601">
    <property type="entry name" value="HTH_34"/>
    <property type="match status" value="1"/>
</dbReference>
<organism evidence="2 3">
    <name type="scientific">Engelhardtia mirabilis</name>
    <dbReference type="NCBI Taxonomy" id="2528011"/>
    <lineage>
        <taxon>Bacteria</taxon>
        <taxon>Pseudomonadati</taxon>
        <taxon>Planctomycetota</taxon>
        <taxon>Planctomycetia</taxon>
        <taxon>Planctomycetia incertae sedis</taxon>
        <taxon>Engelhardtia</taxon>
    </lineage>
</organism>
<dbReference type="RefSeq" id="WP_419191598.1">
    <property type="nucleotide sequence ID" value="NZ_CP036287.1"/>
</dbReference>
<reference evidence="2 3" key="1">
    <citation type="submission" date="2019-02" db="EMBL/GenBank/DDBJ databases">
        <title>Deep-cultivation of Planctomycetes and their phenomic and genomic characterization uncovers novel biology.</title>
        <authorList>
            <person name="Wiegand S."/>
            <person name="Jogler M."/>
            <person name="Boedeker C."/>
            <person name="Pinto D."/>
            <person name="Vollmers J."/>
            <person name="Rivas-Marin E."/>
            <person name="Kohn T."/>
            <person name="Peeters S.H."/>
            <person name="Heuer A."/>
            <person name="Rast P."/>
            <person name="Oberbeckmann S."/>
            <person name="Bunk B."/>
            <person name="Jeske O."/>
            <person name="Meyerdierks A."/>
            <person name="Storesund J.E."/>
            <person name="Kallscheuer N."/>
            <person name="Luecker S."/>
            <person name="Lage O.M."/>
            <person name="Pohl T."/>
            <person name="Merkel B.J."/>
            <person name="Hornburger P."/>
            <person name="Mueller R.-W."/>
            <person name="Bruemmer F."/>
            <person name="Labrenz M."/>
            <person name="Spormann A.M."/>
            <person name="Op den Camp H."/>
            <person name="Overmann J."/>
            <person name="Amann R."/>
            <person name="Jetten M.S.M."/>
            <person name="Mascher T."/>
            <person name="Medema M.H."/>
            <person name="Devos D.P."/>
            <person name="Kaster A.-K."/>
            <person name="Ovreas L."/>
            <person name="Rohde M."/>
            <person name="Galperin M.Y."/>
            <person name="Jogler C."/>
        </authorList>
    </citation>
    <scope>NUCLEOTIDE SEQUENCE [LARGE SCALE GENOMIC DNA]</scope>
    <source>
        <strain evidence="2 3">Pla133</strain>
    </source>
</reference>
<dbReference type="PANTHER" id="PTHR37318:SF1">
    <property type="entry name" value="BSL7504 PROTEIN"/>
    <property type="match status" value="1"/>
</dbReference>
<keyword evidence="3" id="KW-1185">Reference proteome</keyword>
<dbReference type="SUPFAM" id="SSF46785">
    <property type="entry name" value="Winged helix' DNA-binding domain"/>
    <property type="match status" value="1"/>
</dbReference>
<proteinExistence type="predicted"/>